<evidence type="ECO:0000313" key="3">
    <source>
        <dbReference type="Proteomes" id="UP000676246"/>
    </source>
</evidence>
<dbReference type="Gene3D" id="2.160.20.10">
    <property type="entry name" value="Single-stranded right-handed beta-helix, Pectin lyase-like"/>
    <property type="match status" value="1"/>
</dbReference>
<sequence>MKPAHCLPIVALLGTALCAQAVTLRVPQDRRSIQRAIEAAQDGDDVLVSPGTYNENIDFLGKAITVHSTDGPKSTIIDGGQRDSVVIFQNGEGRQSVIRGFTLRNGNAAQFPLNGGGVNVVMASPTIDGNHITGSSACSGNGVGLYFSGALVRRNRIFGNHQNGCSGGTLGGGIYIGGSGDAVVVDNIIENNQTDMAGGGIGINASGVVRVERNIIRGNLAGSQGGGVATYNDSQPIVASNLVVANRAVQGGGLYLSPPFGSTGGVWVNNTVADNTGDNGSEIHTTGFADQIQLTNNIVRASGTAVAVVCDTSYSTAPPQFRNNDLFATRGTLLSGSCAGIIGTQGNLSVDPLLTGGKPAVAYRLQAGSPAIDAGQATAAVGRRDLAGQRRVVDGNGDGQAVIDLGAYEWALP</sequence>
<dbReference type="RefSeq" id="WP_210856385.1">
    <property type="nucleotide sequence ID" value="NZ_JAGQDD010000018.1"/>
</dbReference>
<proteinExistence type="predicted"/>
<comment type="caution">
    <text evidence="2">The sequence shown here is derived from an EMBL/GenBank/DDBJ whole genome shotgun (WGS) entry which is preliminary data.</text>
</comment>
<keyword evidence="3" id="KW-1185">Reference proteome</keyword>
<dbReference type="SUPFAM" id="SSF51126">
    <property type="entry name" value="Pectin lyase-like"/>
    <property type="match status" value="1"/>
</dbReference>
<protein>
    <recommendedName>
        <fullName evidence="4">Right handed beta helix domain-containing protein</fullName>
    </recommendedName>
</protein>
<dbReference type="InterPro" id="IPR012334">
    <property type="entry name" value="Pectin_lyas_fold"/>
</dbReference>
<keyword evidence="1" id="KW-0732">Signal</keyword>
<evidence type="ECO:0008006" key="4">
    <source>
        <dbReference type="Google" id="ProtNLM"/>
    </source>
</evidence>
<dbReference type="Proteomes" id="UP000676246">
    <property type="component" value="Unassembled WGS sequence"/>
</dbReference>
<dbReference type="SMART" id="SM00710">
    <property type="entry name" value="PbH1"/>
    <property type="match status" value="6"/>
</dbReference>
<feature type="signal peptide" evidence="1">
    <location>
        <begin position="1"/>
        <end position="21"/>
    </location>
</feature>
<accession>A0A940YCK7</accession>
<evidence type="ECO:0000313" key="2">
    <source>
        <dbReference type="EMBL" id="MBQ0932676.1"/>
    </source>
</evidence>
<dbReference type="InterPro" id="IPR006626">
    <property type="entry name" value="PbH1"/>
</dbReference>
<evidence type="ECO:0000256" key="1">
    <source>
        <dbReference type="SAM" id="SignalP"/>
    </source>
</evidence>
<name>A0A940YCK7_9BURK</name>
<dbReference type="InterPro" id="IPR059226">
    <property type="entry name" value="Choice_anch_Q_dom"/>
</dbReference>
<reference evidence="2 3" key="1">
    <citation type="submission" date="2021-04" db="EMBL/GenBank/DDBJ databases">
        <title>The genome sequence of Ideonella sp. 3Y2.</title>
        <authorList>
            <person name="Liu Y."/>
        </authorList>
    </citation>
    <scope>NUCLEOTIDE SEQUENCE [LARGE SCALE GENOMIC DNA]</scope>
    <source>
        <strain evidence="2 3">3Y2</strain>
    </source>
</reference>
<feature type="chain" id="PRO_5037045766" description="Right handed beta helix domain-containing protein" evidence="1">
    <location>
        <begin position="22"/>
        <end position="413"/>
    </location>
</feature>
<organism evidence="2 3">
    <name type="scientific">Ideonella alba</name>
    <dbReference type="NCBI Taxonomy" id="2824118"/>
    <lineage>
        <taxon>Bacteria</taxon>
        <taxon>Pseudomonadati</taxon>
        <taxon>Pseudomonadota</taxon>
        <taxon>Betaproteobacteria</taxon>
        <taxon>Burkholderiales</taxon>
        <taxon>Sphaerotilaceae</taxon>
        <taxon>Ideonella</taxon>
    </lineage>
</organism>
<dbReference type="EMBL" id="JAGQDD010000018">
    <property type="protein sequence ID" value="MBQ0932676.1"/>
    <property type="molecule type" value="Genomic_DNA"/>
</dbReference>
<dbReference type="AlphaFoldDB" id="A0A940YCK7"/>
<gene>
    <name evidence="2" type="ORF">KAK03_19530</name>
</gene>
<dbReference type="InterPro" id="IPR011050">
    <property type="entry name" value="Pectin_lyase_fold/virulence"/>
</dbReference>
<dbReference type="NCBIfam" id="NF041518">
    <property type="entry name" value="choice_anch_Q"/>
    <property type="match status" value="1"/>
</dbReference>